<sequence>MTAGEQLRAEKKAWRLVQLLVGLVGYGTALTFLVGSSLGASSWSVLAEGLSLRTGMSFGWATNLTAVVVLLCWIPLRELPGLGTFLNVVLVGTSADLAALFVPPPTSLVQQIGYLLLGLLMLTFSDAVYLGARFGSGPRDGLMTGAVRLSGGKPIWLVRTAIELVVLTAGWLLGGTVGLGTLLIALLMGPLVQQFLRVTTVRLAADG</sequence>
<evidence type="ECO:0000313" key="3">
    <source>
        <dbReference type="Proteomes" id="UP000323946"/>
    </source>
</evidence>
<evidence type="ECO:0008006" key="4">
    <source>
        <dbReference type="Google" id="ProtNLM"/>
    </source>
</evidence>
<feature type="transmembrane region" description="Helical" evidence="1">
    <location>
        <begin position="58"/>
        <end position="76"/>
    </location>
</feature>
<evidence type="ECO:0000313" key="2">
    <source>
        <dbReference type="EMBL" id="KAA5832924.1"/>
    </source>
</evidence>
<dbReference type="Proteomes" id="UP000323946">
    <property type="component" value="Unassembled WGS sequence"/>
</dbReference>
<keyword evidence="1" id="KW-0812">Transmembrane</keyword>
<dbReference type="InterPro" id="IPR038750">
    <property type="entry name" value="YczE/YyaS-like"/>
</dbReference>
<keyword evidence="1" id="KW-0472">Membrane</keyword>
<feature type="transmembrane region" description="Helical" evidence="1">
    <location>
        <begin position="82"/>
        <end position="102"/>
    </location>
</feature>
<dbReference type="OrthoDB" id="154912at2"/>
<accession>A0A5M7C087</accession>
<comment type="caution">
    <text evidence="2">The sequence shown here is derived from an EMBL/GenBank/DDBJ whole genome shotgun (WGS) entry which is preliminary data.</text>
</comment>
<dbReference type="AlphaFoldDB" id="A0A5M7C087"/>
<feature type="transmembrane region" description="Helical" evidence="1">
    <location>
        <begin position="114"/>
        <end position="132"/>
    </location>
</feature>
<dbReference type="PANTHER" id="PTHR40078">
    <property type="entry name" value="INTEGRAL MEMBRANE PROTEIN-RELATED"/>
    <property type="match status" value="1"/>
</dbReference>
<keyword evidence="3" id="KW-1185">Reference proteome</keyword>
<reference evidence="2 3" key="1">
    <citation type="submission" date="2019-09" db="EMBL/GenBank/DDBJ databases">
        <title>Draft genome sequence of the thermophilic Saccharopolyspora hirsuta VKM Ac-666T.</title>
        <authorList>
            <person name="Lobastova T.G."/>
            <person name="Fokina V."/>
            <person name="Bragin E.Y."/>
            <person name="Shtratnikova V.Y."/>
            <person name="Starodumova I.P."/>
            <person name="Tarlachkov S.V."/>
            <person name="Donova M.V."/>
        </authorList>
    </citation>
    <scope>NUCLEOTIDE SEQUENCE [LARGE SCALE GENOMIC DNA]</scope>
    <source>
        <strain evidence="2 3">VKM Ac-666</strain>
    </source>
</reference>
<keyword evidence="1" id="KW-1133">Transmembrane helix</keyword>
<protein>
    <recommendedName>
        <fullName evidence="4">YitT family protein</fullName>
    </recommendedName>
</protein>
<dbReference type="Pfam" id="PF19700">
    <property type="entry name" value="DUF6198"/>
    <property type="match status" value="1"/>
</dbReference>
<name>A0A5M7C087_SACHI</name>
<organism evidence="2 3">
    <name type="scientific">Saccharopolyspora hirsuta</name>
    <dbReference type="NCBI Taxonomy" id="1837"/>
    <lineage>
        <taxon>Bacteria</taxon>
        <taxon>Bacillati</taxon>
        <taxon>Actinomycetota</taxon>
        <taxon>Actinomycetes</taxon>
        <taxon>Pseudonocardiales</taxon>
        <taxon>Pseudonocardiaceae</taxon>
        <taxon>Saccharopolyspora</taxon>
    </lineage>
</organism>
<evidence type="ECO:0000256" key="1">
    <source>
        <dbReference type="SAM" id="Phobius"/>
    </source>
</evidence>
<proteinExistence type="predicted"/>
<gene>
    <name evidence="2" type="ORF">F1721_17950</name>
</gene>
<dbReference type="PANTHER" id="PTHR40078:SF1">
    <property type="entry name" value="INTEGRAL MEMBRANE PROTEIN"/>
    <property type="match status" value="1"/>
</dbReference>
<dbReference type="EMBL" id="VWPH01000007">
    <property type="protein sequence ID" value="KAA5832924.1"/>
    <property type="molecule type" value="Genomic_DNA"/>
</dbReference>
<feature type="transmembrane region" description="Helical" evidence="1">
    <location>
        <begin position="164"/>
        <end position="187"/>
    </location>
</feature>
<feature type="transmembrane region" description="Helical" evidence="1">
    <location>
        <begin position="20"/>
        <end position="46"/>
    </location>
</feature>